<reference evidence="5" key="1">
    <citation type="submission" date="2024-06" db="EMBL/GenBank/DDBJ databases">
        <title>Biodegradation of dimethachlon by Arthrobacter sp. K5: mechanistic insights and ecological implications.</title>
        <authorList>
            <person name="Hu S."/>
            <person name="Lu P."/>
        </authorList>
    </citation>
    <scope>NUCLEOTIDE SEQUENCE</scope>
    <source>
        <strain evidence="5">K5</strain>
    </source>
</reference>
<dbReference type="EMBL" id="CP159279">
    <property type="protein sequence ID" value="XCH10694.1"/>
    <property type="molecule type" value="Genomic_DNA"/>
</dbReference>
<dbReference type="AlphaFoldDB" id="A0AAU8EM70"/>
<keyword evidence="1 5" id="KW-0328">Glycosyltransferase</keyword>
<name>A0AAU8EM70_9MICC</name>
<gene>
    <name evidence="5" type="ORF">ABRP34_18000</name>
</gene>
<proteinExistence type="predicted"/>
<dbReference type="Gene3D" id="3.40.50.2000">
    <property type="entry name" value="Glycogen Phosphorylase B"/>
    <property type="match status" value="1"/>
</dbReference>
<dbReference type="RefSeq" id="WP_353711222.1">
    <property type="nucleotide sequence ID" value="NZ_CP159279.1"/>
</dbReference>
<feature type="region of interest" description="Disordered" evidence="3">
    <location>
        <begin position="370"/>
        <end position="391"/>
    </location>
</feature>
<dbReference type="Pfam" id="PF00534">
    <property type="entry name" value="Glycos_transf_1"/>
    <property type="match status" value="1"/>
</dbReference>
<dbReference type="GO" id="GO:0016757">
    <property type="term" value="F:glycosyltransferase activity"/>
    <property type="evidence" value="ECO:0007669"/>
    <property type="project" value="UniProtKB-KW"/>
</dbReference>
<sequence length="391" mass="39870">MLPLPAIRLLVPANIRHNSGGNVYNAALAQGLEQLGVGVTIQPVDGQWPVGSKEERRRLAGLLGSGTAAGGPAGVQASTITIVDGLVASGAPEAMEAAAAGGQAPWVLLHMPLDEHPDLEARALRAAAGVICTSGSAAAEITRRHGLAGVRAALPGTGRARVAGGSEPPRLLAVAALLPNKDQLTLLRALARLQDLEWTAALVGSATADPDYARRVAAAVDRHGLGGRVQLPGELTGQALEQQWHAADLSLLVSKVEAFGMAVTESVARGVPVIVRAGTGAVEALGLGAETAPGPPEGAVPTLPGAVVELGDAGDVDAGDVVSGEEEPEPLAALLRSWLTNPALRAEWRRRALAGRERLPGWDATARRVLGYVAPEPSQGGHSSQPPADGE</sequence>
<feature type="compositionally biased region" description="Polar residues" evidence="3">
    <location>
        <begin position="380"/>
        <end position="391"/>
    </location>
</feature>
<evidence type="ECO:0000259" key="4">
    <source>
        <dbReference type="Pfam" id="PF00534"/>
    </source>
</evidence>
<protein>
    <submittedName>
        <fullName evidence="5">Glycosyltransferase</fullName>
        <ecNumber evidence="5">2.4.-.-</ecNumber>
    </submittedName>
</protein>
<keyword evidence="2 5" id="KW-0808">Transferase</keyword>
<evidence type="ECO:0000256" key="1">
    <source>
        <dbReference type="ARBA" id="ARBA00022676"/>
    </source>
</evidence>
<dbReference type="EC" id="2.4.-.-" evidence="5"/>
<accession>A0AAU8EM70</accession>
<organism evidence="5">
    <name type="scientific">Arthrobacter sp. K5</name>
    <dbReference type="NCBI Taxonomy" id="2839623"/>
    <lineage>
        <taxon>Bacteria</taxon>
        <taxon>Bacillati</taxon>
        <taxon>Actinomycetota</taxon>
        <taxon>Actinomycetes</taxon>
        <taxon>Micrococcales</taxon>
        <taxon>Micrococcaceae</taxon>
        <taxon>Arthrobacter</taxon>
    </lineage>
</organism>
<dbReference type="PANTHER" id="PTHR12526">
    <property type="entry name" value="GLYCOSYLTRANSFERASE"/>
    <property type="match status" value="1"/>
</dbReference>
<dbReference type="PANTHER" id="PTHR12526:SF510">
    <property type="entry name" value="D-INOSITOL 3-PHOSPHATE GLYCOSYLTRANSFERASE"/>
    <property type="match status" value="1"/>
</dbReference>
<dbReference type="InterPro" id="IPR001296">
    <property type="entry name" value="Glyco_trans_1"/>
</dbReference>
<feature type="domain" description="Glycosyl transferase family 1" evidence="4">
    <location>
        <begin position="166"/>
        <end position="286"/>
    </location>
</feature>
<evidence type="ECO:0000256" key="2">
    <source>
        <dbReference type="ARBA" id="ARBA00022679"/>
    </source>
</evidence>
<evidence type="ECO:0000256" key="3">
    <source>
        <dbReference type="SAM" id="MobiDB-lite"/>
    </source>
</evidence>
<dbReference type="SUPFAM" id="SSF53756">
    <property type="entry name" value="UDP-Glycosyltransferase/glycogen phosphorylase"/>
    <property type="match status" value="1"/>
</dbReference>
<evidence type="ECO:0000313" key="5">
    <source>
        <dbReference type="EMBL" id="XCH10694.1"/>
    </source>
</evidence>